<dbReference type="AlphaFoldDB" id="A0A1I9G6D5"/>
<feature type="compositionally biased region" description="Basic residues" evidence="1">
    <location>
        <begin position="1"/>
        <end position="11"/>
    </location>
</feature>
<protein>
    <submittedName>
        <fullName evidence="2">Bm7984, isoform a</fullName>
    </submittedName>
</protein>
<organism evidence="2">
    <name type="scientific">Brugia malayi</name>
    <name type="common">Filarial nematode worm</name>
    <dbReference type="NCBI Taxonomy" id="6279"/>
    <lineage>
        <taxon>Eukaryota</taxon>
        <taxon>Metazoa</taxon>
        <taxon>Ecdysozoa</taxon>
        <taxon>Nematoda</taxon>
        <taxon>Chromadorea</taxon>
        <taxon>Rhabditida</taxon>
        <taxon>Spirurina</taxon>
        <taxon>Spiruromorpha</taxon>
        <taxon>Filarioidea</taxon>
        <taxon>Onchocercidae</taxon>
        <taxon>Brugia</taxon>
    </lineage>
</organism>
<gene>
    <name evidence="2" type="primary">Bm7984</name>
    <name evidence="2" type="ORF">BM_Bm7984</name>
</gene>
<name>A0A1I9G6D5_BRUMA</name>
<dbReference type="EMBL" id="LN855219">
    <property type="protein sequence ID" value="CDQ03236.1"/>
    <property type="molecule type" value="Genomic_DNA"/>
</dbReference>
<reference evidence="2" key="2">
    <citation type="submission" date="2012-12" db="EMBL/GenBank/DDBJ databases">
        <authorList>
            <consortium name="WormBase Consortium"/>
            <person name="Ghedin E."/>
            <person name="Paulini M."/>
        </authorList>
    </citation>
    <scope>NUCLEOTIDE SEQUENCE</scope>
    <source>
        <strain evidence="2">FR3</strain>
    </source>
</reference>
<proteinExistence type="predicted"/>
<evidence type="ECO:0000313" key="2">
    <source>
        <dbReference type="EMBL" id="CDQ03236.1"/>
    </source>
</evidence>
<reference evidence="2" key="1">
    <citation type="journal article" date="2007" name="Science">
        <title>Draft genome of the filarial nematode parasite Brugia malayi.</title>
        <authorList>
            <person name="Ghedin E."/>
            <person name="Wang S."/>
            <person name="Spiro D."/>
            <person name="Caler E."/>
            <person name="Zhao Q."/>
            <person name="Crabtree J."/>
            <person name="Allen J.E."/>
            <person name="Delcher A.L."/>
            <person name="Guiliano D.B."/>
            <person name="Miranda-Saavedra D."/>
            <person name="Angiuoli S.V."/>
            <person name="Creasy T."/>
            <person name="Amedeo P."/>
            <person name="Haas B."/>
            <person name="El-Sayed N.M."/>
            <person name="Wortman J.R."/>
            <person name="Feldblyum T."/>
            <person name="Tallon L."/>
            <person name="Schatz M."/>
            <person name="Shumway M."/>
            <person name="Koo H."/>
            <person name="Salzberg S.L."/>
            <person name="Schobel S."/>
            <person name="Pertea M."/>
            <person name="Pop M."/>
            <person name="White O."/>
            <person name="Barton G.J."/>
            <person name="Carlow C.K."/>
            <person name="Crawford M.J."/>
            <person name="Daub J."/>
            <person name="Dimmic M.W."/>
            <person name="Estes C.F."/>
            <person name="Foster J.M."/>
            <person name="Ganatra M."/>
            <person name="Gregory W.F."/>
            <person name="Johnson N.M."/>
            <person name="Jin J."/>
            <person name="Komuniecki R."/>
            <person name="Korf I."/>
            <person name="Kumar S."/>
            <person name="Laney S."/>
            <person name="Li B.W."/>
            <person name="Li W."/>
            <person name="Lindblom T.H."/>
            <person name="Lustigman S."/>
            <person name="Ma D."/>
            <person name="Maina C.V."/>
            <person name="Martin D.M."/>
            <person name="McCarter J.P."/>
            <person name="McReynolds L."/>
            <person name="Mitreva M."/>
            <person name="Nutman T.B."/>
            <person name="Parkinson J."/>
            <person name="Peregrin-Alvarez J.M."/>
            <person name="Poole C."/>
            <person name="Ren Q."/>
            <person name="Saunders L."/>
            <person name="Sluder A.E."/>
            <person name="Smith K."/>
            <person name="Stanke M."/>
            <person name="Unnasch T.R."/>
            <person name="Ware J."/>
            <person name="Wei A.D."/>
            <person name="Weil G."/>
            <person name="Williams D.J."/>
            <person name="Zhang Y."/>
            <person name="Williams S.A."/>
            <person name="Fraser-Liggett C."/>
            <person name="Slatko B."/>
            <person name="Blaxter M.L."/>
            <person name="Scott A.L."/>
        </authorList>
    </citation>
    <scope>NUCLEOTIDE SEQUENCE</scope>
    <source>
        <strain evidence="2">FR3</strain>
    </source>
</reference>
<sequence length="51" mass="5856">MGRTLRRRLSAFRKDTSDNESSVVSKSVQEKVNVIQLRNSSHRNIPSNTVR</sequence>
<evidence type="ECO:0000256" key="1">
    <source>
        <dbReference type="SAM" id="MobiDB-lite"/>
    </source>
</evidence>
<accession>A0A1I9G6D5</accession>
<feature type="region of interest" description="Disordered" evidence="1">
    <location>
        <begin position="1"/>
        <end position="27"/>
    </location>
</feature>